<keyword evidence="4 10" id="KW-0732">Signal</keyword>
<accession>A0A6C1K970</accession>
<keyword evidence="5 8" id="KW-0378">Hydrolase</keyword>
<keyword evidence="8" id="KW-0720">Serine protease</keyword>
<dbReference type="GeneID" id="95776247"/>
<dbReference type="CDD" id="cd00190">
    <property type="entry name" value="Tryp_SPc"/>
    <property type="match status" value="1"/>
</dbReference>
<evidence type="ECO:0000256" key="8">
    <source>
        <dbReference type="RuleBase" id="RU363034"/>
    </source>
</evidence>
<dbReference type="InterPro" id="IPR043504">
    <property type="entry name" value="Peptidase_S1_PA_chymotrypsin"/>
</dbReference>
<keyword evidence="6" id="KW-1015">Disulfide bond</keyword>
<dbReference type="EMBL" id="VAUP01000042">
    <property type="protein sequence ID" value="TLX40825.1"/>
    <property type="molecule type" value="Genomic_DNA"/>
</dbReference>
<evidence type="ECO:0000256" key="7">
    <source>
        <dbReference type="ARBA" id="ARBA00023180"/>
    </source>
</evidence>
<evidence type="ECO:0000313" key="12">
    <source>
        <dbReference type="EMBL" id="TLX40825.1"/>
    </source>
</evidence>
<dbReference type="SUPFAM" id="SSF50494">
    <property type="entry name" value="Trypsin-like serine proteases"/>
    <property type="match status" value="1"/>
</dbReference>
<comment type="subcellular location">
    <subcellularLocation>
        <location evidence="1">Secreted</location>
    </subcellularLocation>
</comment>
<evidence type="ECO:0000256" key="1">
    <source>
        <dbReference type="ARBA" id="ARBA00004613"/>
    </source>
</evidence>
<dbReference type="GO" id="GO:0005615">
    <property type="term" value="C:extracellular space"/>
    <property type="evidence" value="ECO:0007669"/>
    <property type="project" value="TreeGrafter"/>
</dbReference>
<dbReference type="Gene3D" id="2.40.10.10">
    <property type="entry name" value="Trypsin-like serine proteases"/>
    <property type="match status" value="1"/>
</dbReference>
<dbReference type="PANTHER" id="PTHR24264:SF65">
    <property type="entry name" value="SRCR DOMAIN-CONTAINING PROTEIN"/>
    <property type="match status" value="1"/>
</dbReference>
<feature type="region of interest" description="Disordered" evidence="9">
    <location>
        <begin position="36"/>
        <end position="88"/>
    </location>
</feature>
<evidence type="ECO:0000256" key="10">
    <source>
        <dbReference type="SAM" id="SignalP"/>
    </source>
</evidence>
<proteinExistence type="predicted"/>
<dbReference type="Pfam" id="PF00089">
    <property type="entry name" value="Trypsin"/>
    <property type="match status" value="1"/>
</dbReference>
<keyword evidence="7" id="KW-0325">Glycoprotein</keyword>
<dbReference type="GO" id="GO:0004252">
    <property type="term" value="F:serine-type endopeptidase activity"/>
    <property type="evidence" value="ECO:0007669"/>
    <property type="project" value="InterPro"/>
</dbReference>
<dbReference type="InterPro" id="IPR001314">
    <property type="entry name" value="Peptidase_S1A"/>
</dbReference>
<dbReference type="Proteomes" id="UP000305131">
    <property type="component" value="Unassembled WGS sequence"/>
</dbReference>
<evidence type="ECO:0000313" key="13">
    <source>
        <dbReference type="Proteomes" id="UP000305131"/>
    </source>
</evidence>
<keyword evidence="2" id="KW-0964">Secreted</keyword>
<dbReference type="OrthoDB" id="267336at2"/>
<keyword evidence="3 8" id="KW-0645">Protease</keyword>
<reference evidence="12 13" key="1">
    <citation type="submission" date="2019-05" db="EMBL/GenBank/DDBJ databases">
        <authorList>
            <person name="Zhou X."/>
        </authorList>
    </citation>
    <scope>NUCLEOTIDE SEQUENCE [LARGE SCALE GENOMIC DNA]</scope>
    <source>
        <strain evidence="12 13">DSM 432</strain>
    </source>
</reference>
<evidence type="ECO:0000256" key="5">
    <source>
        <dbReference type="ARBA" id="ARBA00022801"/>
    </source>
</evidence>
<organism evidence="12 13">
    <name type="scientific">Xanthobacter autotrophicus</name>
    <dbReference type="NCBI Taxonomy" id="280"/>
    <lineage>
        <taxon>Bacteria</taxon>
        <taxon>Pseudomonadati</taxon>
        <taxon>Pseudomonadota</taxon>
        <taxon>Alphaproteobacteria</taxon>
        <taxon>Hyphomicrobiales</taxon>
        <taxon>Xanthobacteraceae</taxon>
        <taxon>Xanthobacter</taxon>
    </lineage>
</organism>
<feature type="signal peptide" evidence="10">
    <location>
        <begin position="1"/>
        <end position="33"/>
    </location>
</feature>
<comment type="caution">
    <text evidence="12">The sequence shown here is derived from an EMBL/GenBank/DDBJ whole genome shotgun (WGS) entry which is preliminary data.</text>
</comment>
<gene>
    <name evidence="12" type="ORF">FBQ73_22580</name>
</gene>
<dbReference type="SMART" id="SM00020">
    <property type="entry name" value="Tryp_SPc"/>
    <property type="match status" value="1"/>
</dbReference>
<evidence type="ECO:0000256" key="3">
    <source>
        <dbReference type="ARBA" id="ARBA00022670"/>
    </source>
</evidence>
<evidence type="ECO:0000259" key="11">
    <source>
        <dbReference type="PROSITE" id="PS50240"/>
    </source>
</evidence>
<dbReference type="AlphaFoldDB" id="A0A6C1K970"/>
<name>A0A6C1K970_XANAU</name>
<dbReference type="GO" id="GO:0006508">
    <property type="term" value="P:proteolysis"/>
    <property type="evidence" value="ECO:0007669"/>
    <property type="project" value="UniProtKB-KW"/>
</dbReference>
<dbReference type="InterPro" id="IPR033116">
    <property type="entry name" value="TRYPSIN_SER"/>
</dbReference>
<evidence type="ECO:0000256" key="9">
    <source>
        <dbReference type="SAM" id="MobiDB-lite"/>
    </source>
</evidence>
<dbReference type="InterPro" id="IPR001254">
    <property type="entry name" value="Trypsin_dom"/>
</dbReference>
<dbReference type="PANTHER" id="PTHR24264">
    <property type="entry name" value="TRYPSIN-RELATED"/>
    <property type="match status" value="1"/>
</dbReference>
<dbReference type="InterPro" id="IPR009003">
    <property type="entry name" value="Peptidase_S1_PA"/>
</dbReference>
<dbReference type="FunFam" id="2.40.10.10:FF:000054">
    <property type="entry name" value="Complement C1r subcomponent"/>
    <property type="match status" value="1"/>
</dbReference>
<protein>
    <submittedName>
        <fullName evidence="12">Serine protease</fullName>
    </submittedName>
</protein>
<dbReference type="RefSeq" id="WP_138401736.1">
    <property type="nucleotide sequence ID" value="NZ_JBAFVI010000019.1"/>
</dbReference>
<dbReference type="PROSITE" id="PS00135">
    <property type="entry name" value="TRYPSIN_SER"/>
    <property type="match status" value="1"/>
</dbReference>
<dbReference type="InterPro" id="IPR018114">
    <property type="entry name" value="TRYPSIN_HIS"/>
</dbReference>
<dbReference type="PROSITE" id="PS00134">
    <property type="entry name" value="TRYPSIN_HIS"/>
    <property type="match status" value="1"/>
</dbReference>
<evidence type="ECO:0000256" key="2">
    <source>
        <dbReference type="ARBA" id="ARBA00022525"/>
    </source>
</evidence>
<dbReference type="InterPro" id="IPR050127">
    <property type="entry name" value="Serine_Proteases_S1"/>
</dbReference>
<feature type="chain" id="PRO_5025678069" evidence="10">
    <location>
        <begin position="34"/>
        <end position="417"/>
    </location>
</feature>
<sequence>MQLQSSRSHASREGLRLLAFAACLIGGTVVAQAEGPQAQTSAPGDQLLLPQASGTAGARPATLPASDDVGPAELAADRRPRADDPRSLPYTAAGVAVKSGGLLKRGTNEKIVGGTEATPGSYPFQAAILRVATTNGKVTGFSPMCGGTVLTSRWILSAAHCFVEGAGGKVEGLRSTKNLVVHVGNTSLLAEDDERDWIPIKRIVAHPKYVTGTNVNDIALVELERAPKRGVKVQQVTVVTRDTEPAVLPEQAELRIIGWGTTSEGGRPSPDLLETRLTAVDRNRCNRVLTSALVGSPDARRALEDLSYVFNLTPAARRTLEQQLPQIGGVVTPQMFCAGAAVDGVDTCQGDSGGPILSRKDDGSLVQVGIVSFGIGCGHAEFPGVYTRLALYIDWIKASIAPPSPPPAAPANPQARR</sequence>
<feature type="domain" description="Peptidase S1" evidence="11">
    <location>
        <begin position="111"/>
        <end position="401"/>
    </location>
</feature>
<evidence type="ECO:0000256" key="4">
    <source>
        <dbReference type="ARBA" id="ARBA00022729"/>
    </source>
</evidence>
<dbReference type="PROSITE" id="PS50240">
    <property type="entry name" value="TRYPSIN_DOM"/>
    <property type="match status" value="1"/>
</dbReference>
<dbReference type="PRINTS" id="PR00722">
    <property type="entry name" value="CHYMOTRYPSIN"/>
</dbReference>
<evidence type="ECO:0000256" key="6">
    <source>
        <dbReference type="ARBA" id="ARBA00023157"/>
    </source>
</evidence>
<feature type="compositionally biased region" description="Basic and acidic residues" evidence="9">
    <location>
        <begin position="75"/>
        <end position="86"/>
    </location>
</feature>